<dbReference type="SUPFAM" id="SSF50969">
    <property type="entry name" value="YVTN repeat-like/Quinoprotein amine dehydrogenase"/>
    <property type="match status" value="1"/>
</dbReference>
<dbReference type="InterPro" id="IPR011044">
    <property type="entry name" value="Quino_amine_DH_bsu"/>
</dbReference>
<organism evidence="2 3">
    <name type="scientific">Nocardioides marinus</name>
    <dbReference type="NCBI Taxonomy" id="374514"/>
    <lineage>
        <taxon>Bacteria</taxon>
        <taxon>Bacillati</taxon>
        <taxon>Actinomycetota</taxon>
        <taxon>Actinomycetes</taxon>
        <taxon>Propionibacteriales</taxon>
        <taxon>Nocardioidaceae</taxon>
        <taxon>Nocardioides</taxon>
    </lineage>
</organism>
<keyword evidence="1" id="KW-0472">Membrane</keyword>
<keyword evidence="3" id="KW-1185">Reference proteome</keyword>
<dbReference type="EMBL" id="JACBZI010000001">
    <property type="protein sequence ID" value="NYI09887.1"/>
    <property type="molecule type" value="Genomic_DNA"/>
</dbReference>
<dbReference type="RefSeq" id="WP_179530804.1">
    <property type="nucleotide sequence ID" value="NZ_BAAAPP010000004.1"/>
</dbReference>
<reference evidence="2 3" key="1">
    <citation type="submission" date="2020-07" db="EMBL/GenBank/DDBJ databases">
        <title>Sequencing the genomes of 1000 actinobacteria strains.</title>
        <authorList>
            <person name="Klenk H.-P."/>
        </authorList>
    </citation>
    <scope>NUCLEOTIDE SEQUENCE [LARGE SCALE GENOMIC DNA]</scope>
    <source>
        <strain evidence="2 3">DSM 18248</strain>
    </source>
</reference>
<name>A0A7Y9YF61_9ACTN</name>
<keyword evidence="1" id="KW-0812">Transmembrane</keyword>
<keyword evidence="1" id="KW-1133">Transmembrane helix</keyword>
<protein>
    <submittedName>
        <fullName evidence="2">Uncharacterized protein</fullName>
    </submittedName>
</protein>
<proteinExistence type="predicted"/>
<accession>A0A7Y9YF61</accession>
<gene>
    <name evidence="2" type="ORF">BKA05_001402</name>
</gene>
<evidence type="ECO:0000313" key="2">
    <source>
        <dbReference type="EMBL" id="NYI09887.1"/>
    </source>
</evidence>
<evidence type="ECO:0000256" key="1">
    <source>
        <dbReference type="SAM" id="Phobius"/>
    </source>
</evidence>
<dbReference type="Proteomes" id="UP000537326">
    <property type="component" value="Unassembled WGS sequence"/>
</dbReference>
<feature type="transmembrane region" description="Helical" evidence="1">
    <location>
        <begin position="171"/>
        <end position="192"/>
    </location>
</feature>
<comment type="caution">
    <text evidence="2">The sequence shown here is derived from an EMBL/GenBank/DDBJ whole genome shotgun (WGS) entry which is preliminary data.</text>
</comment>
<dbReference type="AlphaFoldDB" id="A0A7Y9YF61"/>
<sequence>MARSGRGPDSREAGFEEYAAARRPDLVRLAVLLGHPAGHAATLADRVLGRARRSWRRLRDEHDPDATLRDLLLEERAAARAAGESWWTAPWAEPRTVTLPAGLSADLDRLPVPVRVRLAWTALGRAHDPDSGTVSGTVPDPQLLAAVVAAVPGLPVPPPTGAEPARRRGRVLPVLAVVTLALLVGVAVTALLPDPAPPEPALGPVVVSPARNPAPVAWYADGRLHLAGGTADVDGVVALAELGTQVVYLDDRGDVVRLGPEGERVLLGRAEPSAGLVASEPAGRVAWVAEDGSTLEVADVPDAEVVARLETATDGGEVQPRLVRLAAPVLVFVDAAGEHEWHTGTGSVSTVVSAPEQGALVDVVGVTQLRQVGFESIAIRQLLGTPVVRLGDGGEVSPRQQFVWTRSGEDGSGVRVFAVGTGEELASGTERADVLLDARFTAADRITYLLADRAALPGASEAGRVSSTGTLEVRTCQVRTGDCRVHAVGAGAGDSTALLAR</sequence>
<evidence type="ECO:0000313" key="3">
    <source>
        <dbReference type="Proteomes" id="UP000537326"/>
    </source>
</evidence>